<gene>
    <name evidence="1" type="ORF">Fcan01_26455</name>
</gene>
<comment type="caution">
    <text evidence="1">The sequence shown here is derived from an EMBL/GenBank/DDBJ whole genome shotgun (WGS) entry which is preliminary data.</text>
</comment>
<protein>
    <submittedName>
        <fullName evidence="1">Uncharacterized protein</fullName>
    </submittedName>
</protein>
<dbReference type="AlphaFoldDB" id="A0A226CZN1"/>
<reference evidence="1 2" key="1">
    <citation type="submission" date="2015-12" db="EMBL/GenBank/DDBJ databases">
        <title>The genome of Folsomia candida.</title>
        <authorList>
            <person name="Faddeeva A."/>
            <person name="Derks M.F."/>
            <person name="Anvar Y."/>
            <person name="Smit S."/>
            <person name="Van Straalen N."/>
            <person name="Roelofs D."/>
        </authorList>
    </citation>
    <scope>NUCLEOTIDE SEQUENCE [LARGE SCALE GENOMIC DNA]</scope>
    <source>
        <strain evidence="1 2">VU population</strain>
        <tissue evidence="1">Whole body</tissue>
    </source>
</reference>
<keyword evidence="2" id="KW-1185">Reference proteome</keyword>
<name>A0A226CZN1_FOLCA</name>
<evidence type="ECO:0000313" key="1">
    <source>
        <dbReference type="EMBL" id="OXA38772.1"/>
    </source>
</evidence>
<organism evidence="1 2">
    <name type="scientific">Folsomia candida</name>
    <name type="common">Springtail</name>
    <dbReference type="NCBI Taxonomy" id="158441"/>
    <lineage>
        <taxon>Eukaryota</taxon>
        <taxon>Metazoa</taxon>
        <taxon>Ecdysozoa</taxon>
        <taxon>Arthropoda</taxon>
        <taxon>Hexapoda</taxon>
        <taxon>Collembola</taxon>
        <taxon>Entomobryomorpha</taxon>
        <taxon>Isotomoidea</taxon>
        <taxon>Isotomidae</taxon>
        <taxon>Proisotominae</taxon>
        <taxon>Folsomia</taxon>
    </lineage>
</organism>
<sequence>MGFVGPPEKKLVNFARLNPSWSTIHVTCRPAYSCPALSYIPRLPDAIPNVGSPEFAEKQHIDMAYVTWKYLLGLYQVALTARRFPSLPGEGMGFSNRMWKLQFRLIHEILNG</sequence>
<proteinExistence type="predicted"/>
<dbReference type="Proteomes" id="UP000198287">
    <property type="component" value="Unassembled WGS sequence"/>
</dbReference>
<evidence type="ECO:0000313" key="2">
    <source>
        <dbReference type="Proteomes" id="UP000198287"/>
    </source>
</evidence>
<accession>A0A226CZN1</accession>
<dbReference type="EMBL" id="LNIX01000043">
    <property type="protein sequence ID" value="OXA38772.1"/>
    <property type="molecule type" value="Genomic_DNA"/>
</dbReference>